<evidence type="ECO:0000313" key="2">
    <source>
        <dbReference type="Proteomes" id="UP001237642"/>
    </source>
</evidence>
<evidence type="ECO:0000313" key="1">
    <source>
        <dbReference type="EMBL" id="KAK1376926.1"/>
    </source>
</evidence>
<reference evidence="1" key="1">
    <citation type="submission" date="2023-02" db="EMBL/GenBank/DDBJ databases">
        <title>Genome of toxic invasive species Heracleum sosnowskyi carries increased number of genes despite the absence of recent whole-genome duplications.</title>
        <authorList>
            <person name="Schelkunov M."/>
            <person name="Shtratnikova V."/>
            <person name="Makarenko M."/>
            <person name="Klepikova A."/>
            <person name="Omelchenko D."/>
            <person name="Novikova G."/>
            <person name="Obukhova E."/>
            <person name="Bogdanov V."/>
            <person name="Penin A."/>
            <person name="Logacheva M."/>
        </authorList>
    </citation>
    <scope>NUCLEOTIDE SEQUENCE</scope>
    <source>
        <strain evidence="1">Hsosn_3</strain>
        <tissue evidence="1">Leaf</tissue>
    </source>
</reference>
<organism evidence="1 2">
    <name type="scientific">Heracleum sosnowskyi</name>
    <dbReference type="NCBI Taxonomy" id="360622"/>
    <lineage>
        <taxon>Eukaryota</taxon>
        <taxon>Viridiplantae</taxon>
        <taxon>Streptophyta</taxon>
        <taxon>Embryophyta</taxon>
        <taxon>Tracheophyta</taxon>
        <taxon>Spermatophyta</taxon>
        <taxon>Magnoliopsida</taxon>
        <taxon>eudicotyledons</taxon>
        <taxon>Gunneridae</taxon>
        <taxon>Pentapetalae</taxon>
        <taxon>asterids</taxon>
        <taxon>campanulids</taxon>
        <taxon>Apiales</taxon>
        <taxon>Apiaceae</taxon>
        <taxon>Apioideae</taxon>
        <taxon>apioid superclade</taxon>
        <taxon>Tordylieae</taxon>
        <taxon>Tordyliinae</taxon>
        <taxon>Heracleum</taxon>
    </lineage>
</organism>
<protein>
    <submittedName>
        <fullName evidence="1">Uncharacterized protein</fullName>
    </submittedName>
</protein>
<dbReference type="Proteomes" id="UP001237642">
    <property type="component" value="Unassembled WGS sequence"/>
</dbReference>
<reference evidence="1" key="2">
    <citation type="submission" date="2023-05" db="EMBL/GenBank/DDBJ databases">
        <authorList>
            <person name="Schelkunov M.I."/>
        </authorList>
    </citation>
    <scope>NUCLEOTIDE SEQUENCE</scope>
    <source>
        <strain evidence="1">Hsosn_3</strain>
        <tissue evidence="1">Leaf</tissue>
    </source>
</reference>
<name>A0AAD8I0Z1_9APIA</name>
<proteinExistence type="predicted"/>
<accession>A0AAD8I0Z1</accession>
<sequence length="112" mass="12585">MIAAYPEYKLNVPRTNFFPQPKQHYLGTSQLASNNYLPISTSIHSPPYGIRTGLGASRVCVAPPSYSAFDVSSLPAVNTGNWHTQYSRRTEADKSFQDYGNEERNIWLSTLK</sequence>
<dbReference type="EMBL" id="JAUIZM010000007">
    <property type="protein sequence ID" value="KAK1376926.1"/>
    <property type="molecule type" value="Genomic_DNA"/>
</dbReference>
<gene>
    <name evidence="1" type="ORF">POM88_033119</name>
</gene>
<keyword evidence="2" id="KW-1185">Reference proteome</keyword>
<dbReference type="AlphaFoldDB" id="A0AAD8I0Z1"/>
<comment type="caution">
    <text evidence="1">The sequence shown here is derived from an EMBL/GenBank/DDBJ whole genome shotgun (WGS) entry which is preliminary data.</text>
</comment>